<keyword evidence="3" id="KW-0812">Transmembrane</keyword>
<comment type="caution">
    <text evidence="4">The sequence shown here is derived from an EMBL/GenBank/DDBJ whole genome shotgun (WGS) entry which is preliminary data.</text>
</comment>
<evidence type="ECO:0000313" key="5">
    <source>
        <dbReference type="Proteomes" id="UP001152320"/>
    </source>
</evidence>
<keyword evidence="4" id="KW-0675">Receptor</keyword>
<dbReference type="SMART" id="SM00369">
    <property type="entry name" value="LRR_TYP"/>
    <property type="match status" value="8"/>
</dbReference>
<dbReference type="Pfam" id="PF13855">
    <property type="entry name" value="LRR_8"/>
    <property type="match status" value="3"/>
</dbReference>
<dbReference type="Proteomes" id="UP001152320">
    <property type="component" value="Chromosome 12"/>
</dbReference>
<feature type="transmembrane region" description="Helical" evidence="3">
    <location>
        <begin position="405"/>
        <end position="425"/>
    </location>
</feature>
<evidence type="ECO:0000256" key="3">
    <source>
        <dbReference type="SAM" id="Phobius"/>
    </source>
</evidence>
<dbReference type="InterPro" id="IPR003591">
    <property type="entry name" value="Leu-rich_rpt_typical-subtyp"/>
</dbReference>
<accession>A0A9Q1BT60</accession>
<keyword evidence="5" id="KW-1185">Reference proteome</keyword>
<keyword evidence="3" id="KW-1133">Transmembrane helix</keyword>
<dbReference type="PANTHER" id="PTHR24366">
    <property type="entry name" value="IG(IMMUNOGLOBULIN) AND LRR(LEUCINE RICH REPEAT) DOMAINS"/>
    <property type="match status" value="1"/>
</dbReference>
<dbReference type="SMART" id="SM00365">
    <property type="entry name" value="LRR_SD22"/>
    <property type="match status" value="4"/>
</dbReference>
<evidence type="ECO:0000256" key="1">
    <source>
        <dbReference type="ARBA" id="ARBA00022614"/>
    </source>
</evidence>
<keyword evidence="2" id="KW-0677">Repeat</keyword>
<evidence type="ECO:0000313" key="4">
    <source>
        <dbReference type="EMBL" id="KAJ8032213.1"/>
    </source>
</evidence>
<keyword evidence="3" id="KW-0472">Membrane</keyword>
<keyword evidence="1" id="KW-0433">Leucine-rich repeat</keyword>
<dbReference type="SUPFAM" id="SSF52058">
    <property type="entry name" value="L domain-like"/>
    <property type="match status" value="1"/>
</dbReference>
<dbReference type="InterPro" id="IPR032675">
    <property type="entry name" value="LRR_dom_sf"/>
</dbReference>
<gene>
    <name evidence="4" type="ORF">HOLleu_25680</name>
</gene>
<dbReference type="InterPro" id="IPR001611">
    <property type="entry name" value="Leu-rich_rpt"/>
</dbReference>
<dbReference type="EMBL" id="JAIZAY010000012">
    <property type="protein sequence ID" value="KAJ8032213.1"/>
    <property type="molecule type" value="Genomic_DNA"/>
</dbReference>
<dbReference type="Gene3D" id="3.80.10.10">
    <property type="entry name" value="Ribonuclease Inhibitor"/>
    <property type="match status" value="2"/>
</dbReference>
<sequence length="433" mass="49543">MVQNLYVVHTNLTDLQDGNVTLPYFPNLTTVRLYSNGIRVVNQGLITENPSIQSLFLHTNRLTDVPINALELLTNLRYLDLSGNKITIIKAFTFRWNTFLEKLYLQNNDIQKIEQHALSGLLNLNILGLRNNSMNAFPFDEVRYLPKLNNIYFSRNNVTVLTGKKEVSSTPVQLFDLNQNYLRSFDDYILRIFPSIQVLFVNYNQISHIGPLVIGYKSYNLTVLQISHNTLNEIPVSLLQRLPNLTLLSLKSNRIKIIPQAAFKQNHRLRRIGLSHNQIHFTHEASLKGLHSLEVLNLVYNDLRRLPSGLFDYVDHDFAFFIDGNNFTCDCDTHFLKRWFKKTRFFFGDVNCLIPGSGNYTSLISFEFDMICLEATSIGIFTTDVTMTTTVSLRKNNLHFSLKTAAVSVMIAIALFVIIVIKCVLNRKSTPGA</sequence>
<dbReference type="PROSITE" id="PS51450">
    <property type="entry name" value="LRR"/>
    <property type="match status" value="2"/>
</dbReference>
<evidence type="ECO:0000256" key="2">
    <source>
        <dbReference type="ARBA" id="ARBA00022737"/>
    </source>
</evidence>
<name>A0A9Q1BT60_HOLLE</name>
<reference evidence="4" key="1">
    <citation type="submission" date="2021-10" db="EMBL/GenBank/DDBJ databases">
        <title>Tropical sea cucumber genome reveals ecological adaptation and Cuvierian tubules defense mechanism.</title>
        <authorList>
            <person name="Chen T."/>
        </authorList>
    </citation>
    <scope>NUCLEOTIDE SEQUENCE</scope>
    <source>
        <strain evidence="4">Nanhai2018</strain>
        <tissue evidence="4">Muscle</tissue>
    </source>
</reference>
<proteinExistence type="predicted"/>
<protein>
    <submittedName>
        <fullName evidence="4">Leucine-rich repeat-containing G-protein coupled receptor 6</fullName>
    </submittedName>
</protein>
<dbReference type="AlphaFoldDB" id="A0A9Q1BT60"/>
<dbReference type="PANTHER" id="PTHR24366:SF96">
    <property type="entry name" value="LEUCINE RICH REPEAT CONTAINING 53"/>
    <property type="match status" value="1"/>
</dbReference>
<organism evidence="4 5">
    <name type="scientific">Holothuria leucospilota</name>
    <name type="common">Black long sea cucumber</name>
    <name type="synonym">Mertensiothuria leucospilota</name>
    <dbReference type="NCBI Taxonomy" id="206669"/>
    <lineage>
        <taxon>Eukaryota</taxon>
        <taxon>Metazoa</taxon>
        <taxon>Echinodermata</taxon>
        <taxon>Eleutherozoa</taxon>
        <taxon>Echinozoa</taxon>
        <taxon>Holothuroidea</taxon>
        <taxon>Aspidochirotacea</taxon>
        <taxon>Aspidochirotida</taxon>
        <taxon>Holothuriidae</taxon>
        <taxon>Holothuria</taxon>
    </lineage>
</organism>
<dbReference type="OrthoDB" id="676979at2759"/>